<sequence length="197" mass="21069">MKSTAVLGSLALGGLAAAQTVQSKPFNLLVQSDSKELDGRALSTCHTGAAIESICLLKDAKAVFNLNTTEGAQPGPGGLSGVLAWTLPSQPPIPSSMSFYTDPSTNVALPLFYPGANNVQYVGFDGDDLMNIVSYLDDTKSPPTGQTPRVLKRWYVCTTYNLSYTYQTLTWVLGGANPQNPSCVKVDVKRKFVEDLT</sequence>
<keyword evidence="1" id="KW-0732">Signal</keyword>
<keyword evidence="4" id="KW-1185">Reference proteome</keyword>
<protein>
    <recommendedName>
        <fullName evidence="2">DUF7907 domain-containing protein</fullName>
    </recommendedName>
</protein>
<evidence type="ECO:0000259" key="2">
    <source>
        <dbReference type="Pfam" id="PF25484"/>
    </source>
</evidence>
<evidence type="ECO:0000313" key="3">
    <source>
        <dbReference type="EMBL" id="KID82251.1"/>
    </source>
</evidence>
<comment type="caution">
    <text evidence="3">The sequence shown here is derived from an EMBL/GenBank/DDBJ whole genome shotgun (WGS) entry which is preliminary data.</text>
</comment>
<feature type="signal peptide" evidence="1">
    <location>
        <begin position="1"/>
        <end position="18"/>
    </location>
</feature>
<feature type="domain" description="DUF7907" evidence="2">
    <location>
        <begin position="23"/>
        <end position="191"/>
    </location>
</feature>
<gene>
    <name evidence="3" type="ORF">MGU_10415</name>
</gene>
<dbReference type="AlphaFoldDB" id="A0A0B4GXK5"/>
<feature type="chain" id="PRO_5002092227" description="DUF7907 domain-containing protein" evidence="1">
    <location>
        <begin position="19"/>
        <end position="197"/>
    </location>
</feature>
<dbReference type="Proteomes" id="UP000031192">
    <property type="component" value="Unassembled WGS sequence"/>
</dbReference>
<evidence type="ECO:0000313" key="4">
    <source>
        <dbReference type="Proteomes" id="UP000031192"/>
    </source>
</evidence>
<organism evidence="3 4">
    <name type="scientific">Metarhizium guizhouense (strain ARSEF 977)</name>
    <dbReference type="NCBI Taxonomy" id="1276136"/>
    <lineage>
        <taxon>Eukaryota</taxon>
        <taxon>Fungi</taxon>
        <taxon>Dikarya</taxon>
        <taxon>Ascomycota</taxon>
        <taxon>Pezizomycotina</taxon>
        <taxon>Sordariomycetes</taxon>
        <taxon>Hypocreomycetidae</taxon>
        <taxon>Hypocreales</taxon>
        <taxon>Clavicipitaceae</taxon>
        <taxon>Metarhizium</taxon>
    </lineage>
</organism>
<dbReference type="InterPro" id="IPR057229">
    <property type="entry name" value="DUF7907"/>
</dbReference>
<evidence type="ECO:0000256" key="1">
    <source>
        <dbReference type="SAM" id="SignalP"/>
    </source>
</evidence>
<reference evidence="3 4" key="1">
    <citation type="journal article" date="2014" name="Proc. Natl. Acad. Sci. U.S.A.">
        <title>Trajectory and genomic determinants of fungal-pathogen speciation and host adaptation.</title>
        <authorList>
            <person name="Hu X."/>
            <person name="Xiao G."/>
            <person name="Zheng P."/>
            <person name="Shang Y."/>
            <person name="Su Y."/>
            <person name="Zhang X."/>
            <person name="Liu X."/>
            <person name="Zhan S."/>
            <person name="St Leger R.J."/>
            <person name="Wang C."/>
        </authorList>
    </citation>
    <scope>NUCLEOTIDE SEQUENCE [LARGE SCALE GENOMIC DNA]</scope>
    <source>
        <strain evidence="3 4">ARSEF 977</strain>
    </source>
</reference>
<dbReference type="OrthoDB" id="3515453at2759"/>
<name>A0A0B4GXK5_METGA</name>
<proteinExistence type="predicted"/>
<accession>A0A0B4GXK5</accession>
<dbReference type="Pfam" id="PF25484">
    <property type="entry name" value="DUF7907"/>
    <property type="match status" value="1"/>
</dbReference>
<dbReference type="HOGENOM" id="CLU_081634_0_0_1"/>
<dbReference type="EMBL" id="AZNH01000095">
    <property type="protein sequence ID" value="KID82251.1"/>
    <property type="molecule type" value="Genomic_DNA"/>
</dbReference>